<accession>A0ABV7VCQ4</accession>
<dbReference type="RefSeq" id="WP_379722490.1">
    <property type="nucleotide sequence ID" value="NZ_JBHRYJ010000001.1"/>
</dbReference>
<organism evidence="1 2">
    <name type="scientific">Ferrovibrio xuzhouensis</name>
    <dbReference type="NCBI Taxonomy" id="1576914"/>
    <lineage>
        <taxon>Bacteria</taxon>
        <taxon>Pseudomonadati</taxon>
        <taxon>Pseudomonadota</taxon>
        <taxon>Alphaproteobacteria</taxon>
        <taxon>Rhodospirillales</taxon>
        <taxon>Rhodospirillaceae</taxon>
        <taxon>Ferrovibrio</taxon>
    </lineage>
</organism>
<proteinExistence type="predicted"/>
<protein>
    <submittedName>
        <fullName evidence="1">Uncharacterized protein</fullName>
    </submittedName>
</protein>
<dbReference type="EMBL" id="JBHRYJ010000001">
    <property type="protein sequence ID" value="MFC3674914.1"/>
    <property type="molecule type" value="Genomic_DNA"/>
</dbReference>
<name>A0ABV7VCQ4_9PROT</name>
<evidence type="ECO:0000313" key="2">
    <source>
        <dbReference type="Proteomes" id="UP001595711"/>
    </source>
</evidence>
<comment type="caution">
    <text evidence="1">The sequence shown here is derived from an EMBL/GenBank/DDBJ whole genome shotgun (WGS) entry which is preliminary data.</text>
</comment>
<gene>
    <name evidence="1" type="ORF">ACFOOQ_05110</name>
</gene>
<evidence type="ECO:0000313" key="1">
    <source>
        <dbReference type="EMBL" id="MFC3674914.1"/>
    </source>
</evidence>
<sequence>MNKLAEDRIHAKIQQPHIGSGKSFARCWSRRGGRRALQCQEVRWDRLSPDSHIGSRNQIKSPPGDRLAGFFVGSADRPNAALLQICSSAARQRLNAAALVWSGRPADGQLGKKDMASLTKRGSTDTVRIRRKGYRHLYDERTIGPL</sequence>
<reference evidence="2" key="1">
    <citation type="journal article" date="2019" name="Int. J. Syst. Evol. Microbiol.">
        <title>The Global Catalogue of Microorganisms (GCM) 10K type strain sequencing project: providing services to taxonomists for standard genome sequencing and annotation.</title>
        <authorList>
            <consortium name="The Broad Institute Genomics Platform"/>
            <consortium name="The Broad Institute Genome Sequencing Center for Infectious Disease"/>
            <person name="Wu L."/>
            <person name="Ma J."/>
        </authorList>
    </citation>
    <scope>NUCLEOTIDE SEQUENCE [LARGE SCALE GENOMIC DNA]</scope>
    <source>
        <strain evidence="2">KCTC 42182</strain>
    </source>
</reference>
<keyword evidence="2" id="KW-1185">Reference proteome</keyword>
<dbReference type="Proteomes" id="UP001595711">
    <property type="component" value="Unassembled WGS sequence"/>
</dbReference>